<gene>
    <name evidence="10" type="primary">srlD</name>
    <name evidence="10" type="ORF">SAMEA4384403_00125</name>
</gene>
<evidence type="ECO:0000256" key="2">
    <source>
        <dbReference type="ARBA" id="ARBA00006484"/>
    </source>
</evidence>
<dbReference type="AlphaFoldDB" id="A0A239Y6T0"/>
<dbReference type="InterPro" id="IPR036291">
    <property type="entry name" value="NAD(P)-bd_dom_sf"/>
</dbReference>
<evidence type="ECO:0000256" key="8">
    <source>
        <dbReference type="ARBA" id="ARBA00047315"/>
    </source>
</evidence>
<dbReference type="PANTHER" id="PTHR42760">
    <property type="entry name" value="SHORT-CHAIN DEHYDROGENASES/REDUCTASES FAMILY MEMBER"/>
    <property type="match status" value="1"/>
</dbReference>
<evidence type="ECO:0000256" key="1">
    <source>
        <dbReference type="ARBA" id="ARBA00003200"/>
    </source>
</evidence>
<dbReference type="InterPro" id="IPR020904">
    <property type="entry name" value="Sc_DH/Rdtase_CS"/>
</dbReference>
<evidence type="ECO:0000313" key="10">
    <source>
        <dbReference type="EMBL" id="SNV54869.1"/>
    </source>
</evidence>
<dbReference type="PROSITE" id="PS00061">
    <property type="entry name" value="ADH_SHORT"/>
    <property type="match status" value="1"/>
</dbReference>
<dbReference type="EC" id="1.1.1.304" evidence="3"/>
<reference evidence="10 11" key="1">
    <citation type="submission" date="2017-06" db="EMBL/GenBank/DDBJ databases">
        <authorList>
            <consortium name="Pathogen Informatics"/>
        </authorList>
    </citation>
    <scope>NUCLEOTIDE SEQUENCE [LARGE SCALE GENOMIC DNA]</scope>
    <source>
        <strain evidence="10 11">NCTC13839</strain>
    </source>
</reference>
<dbReference type="Proteomes" id="UP000242084">
    <property type="component" value="Chromosome 1"/>
</dbReference>
<dbReference type="GO" id="GO:0052588">
    <property type="term" value="F:diacetyl reductase ((S)-acetoin forming) (NAD+) activity"/>
    <property type="evidence" value="ECO:0007669"/>
    <property type="project" value="UniProtKB-EC"/>
</dbReference>
<dbReference type="Gene3D" id="3.40.50.720">
    <property type="entry name" value="NAD(P)-binding Rossmann-like Domain"/>
    <property type="match status" value="1"/>
</dbReference>
<dbReference type="GO" id="GO:0006633">
    <property type="term" value="P:fatty acid biosynthetic process"/>
    <property type="evidence" value="ECO:0007669"/>
    <property type="project" value="TreeGrafter"/>
</dbReference>
<protein>
    <recommendedName>
        <fullName evidence="4">Diacetyl reductase [(S)-acetoin forming]</fullName>
        <ecNumber evidence="3">1.1.1.304</ecNumber>
    </recommendedName>
    <alternativeName>
        <fullName evidence="6">Acetoin(diacetyl) reductase</fullName>
    </alternativeName>
    <alternativeName>
        <fullName evidence="7">Meso-2,3-butanediol dehydrogenase</fullName>
    </alternativeName>
</protein>
<evidence type="ECO:0000256" key="5">
    <source>
        <dbReference type="ARBA" id="ARBA00023002"/>
    </source>
</evidence>
<dbReference type="GO" id="GO:0008206">
    <property type="term" value="P:bile acid metabolic process"/>
    <property type="evidence" value="ECO:0007669"/>
    <property type="project" value="UniProtKB-ARBA"/>
</dbReference>
<dbReference type="CDD" id="cd05233">
    <property type="entry name" value="SDR_c"/>
    <property type="match status" value="1"/>
</dbReference>
<evidence type="ECO:0000256" key="6">
    <source>
        <dbReference type="ARBA" id="ARBA00029989"/>
    </source>
</evidence>
<dbReference type="PRINTS" id="PR00080">
    <property type="entry name" value="SDRFAMILY"/>
</dbReference>
<comment type="function">
    <text evidence="1">Catalyzes the irreversible reduction of 2,3-butanediol to (S)-acetoin in the presence of NADH.</text>
</comment>
<keyword evidence="5 10" id="KW-0560">Oxidoreductase</keyword>
<keyword evidence="11" id="KW-1185">Reference proteome</keyword>
<name>A0A239Y6T0_9STAP</name>
<proteinExistence type="inferred from homology"/>
<comment type="catalytic activity">
    <reaction evidence="8">
        <text>(S)-acetoin + NAD(+) = diacetyl + NADH + H(+)</text>
        <dbReference type="Rhea" id="RHEA:27286"/>
        <dbReference type="ChEBI" id="CHEBI:15378"/>
        <dbReference type="ChEBI" id="CHEBI:15687"/>
        <dbReference type="ChEBI" id="CHEBI:16583"/>
        <dbReference type="ChEBI" id="CHEBI:57540"/>
        <dbReference type="ChEBI" id="CHEBI:57945"/>
        <dbReference type="EC" id="1.1.1.304"/>
    </reaction>
</comment>
<sequence length="264" mass="28613">MSEWLEIQGNVVIITGGSSGIGAAIVKAQLENGAIVYNADLKNGSEIHENYHFIETDVTDQEKVKNVVDKVIQDQGKIDVLINNAGINLPRMLVDFRGEGPQYQMNETDLNKMFDINLKGPVWFSQEVAKHQIKNSKGIIINISSEAGQEGSEGQSIYAATKAALIGFTRSWAKELGKHNIRVVAIAPGILEETGLRTPAYEEALAYTRNTTVDGLNGDYSKSIPIGRVGQLKEVADLVAYLSSDRSSYVTGTTINISGGKSRG</sequence>
<evidence type="ECO:0000313" key="11">
    <source>
        <dbReference type="Proteomes" id="UP000242084"/>
    </source>
</evidence>
<dbReference type="GO" id="GO:0048038">
    <property type="term" value="F:quinone binding"/>
    <property type="evidence" value="ECO:0007669"/>
    <property type="project" value="TreeGrafter"/>
</dbReference>
<evidence type="ECO:0000256" key="4">
    <source>
        <dbReference type="ARBA" id="ARBA00016110"/>
    </source>
</evidence>
<dbReference type="EMBL" id="LT906462">
    <property type="protein sequence ID" value="SNV54869.1"/>
    <property type="molecule type" value="Genomic_DNA"/>
</dbReference>
<accession>A0A239Y6T0</accession>
<dbReference type="InterPro" id="IPR002347">
    <property type="entry name" value="SDR_fam"/>
</dbReference>
<dbReference type="SUPFAM" id="SSF51735">
    <property type="entry name" value="NAD(P)-binding Rossmann-fold domains"/>
    <property type="match status" value="1"/>
</dbReference>
<dbReference type="NCBIfam" id="NF004817">
    <property type="entry name" value="PRK06171.1"/>
    <property type="match status" value="1"/>
</dbReference>
<evidence type="ECO:0000256" key="3">
    <source>
        <dbReference type="ARBA" id="ARBA00012848"/>
    </source>
</evidence>
<evidence type="ECO:0000256" key="7">
    <source>
        <dbReference type="ARBA" id="ARBA00031758"/>
    </source>
</evidence>
<evidence type="ECO:0000256" key="9">
    <source>
        <dbReference type="RuleBase" id="RU000363"/>
    </source>
</evidence>
<dbReference type="KEGG" id="sste:SAMEA4384403_0125"/>
<dbReference type="OrthoDB" id="9803333at2"/>
<dbReference type="PRINTS" id="PR00081">
    <property type="entry name" value="GDHRDH"/>
</dbReference>
<comment type="similarity">
    <text evidence="2 9">Belongs to the short-chain dehydrogenases/reductases (SDR) family.</text>
</comment>
<organism evidence="10 11">
    <name type="scientific">Mammaliicoccus stepanovicii</name>
    <dbReference type="NCBI Taxonomy" id="643214"/>
    <lineage>
        <taxon>Bacteria</taxon>
        <taxon>Bacillati</taxon>
        <taxon>Bacillota</taxon>
        <taxon>Bacilli</taxon>
        <taxon>Bacillales</taxon>
        <taxon>Staphylococcaceae</taxon>
        <taxon>Mammaliicoccus</taxon>
    </lineage>
</organism>
<dbReference type="RefSeq" id="WP_095085332.1">
    <property type="nucleotide sequence ID" value="NZ_BMDM01000011.1"/>
</dbReference>
<dbReference type="FunFam" id="3.40.50.720:FF:000084">
    <property type="entry name" value="Short-chain dehydrogenase reductase"/>
    <property type="match status" value="1"/>
</dbReference>
<dbReference type="Pfam" id="PF00106">
    <property type="entry name" value="adh_short"/>
    <property type="match status" value="1"/>
</dbReference>
<dbReference type="PANTHER" id="PTHR42760:SF133">
    <property type="entry name" value="3-OXOACYL-[ACYL-CARRIER-PROTEIN] REDUCTASE"/>
    <property type="match status" value="1"/>
</dbReference>